<comment type="similarity">
    <text evidence="6 11">Belongs to the metallo-dependent hydrolases superfamily. Urease alpha subunit family.</text>
</comment>
<feature type="binding site" evidence="6 8">
    <location>
        <position position="244"/>
    </location>
    <ligand>
        <name>Ni(2+)</name>
        <dbReference type="ChEBI" id="CHEBI:49786"/>
        <label>2</label>
    </ligand>
</feature>
<dbReference type="AlphaFoldDB" id="A0A4R4UI91"/>
<dbReference type="GO" id="GO:0009039">
    <property type="term" value="F:urease activity"/>
    <property type="evidence" value="ECO:0007669"/>
    <property type="project" value="UniProtKB-UniRule"/>
</dbReference>
<feature type="binding site" evidence="6 8">
    <location>
        <position position="356"/>
    </location>
    <ligand>
        <name>Ni(2+)</name>
        <dbReference type="ChEBI" id="CHEBI:49786"/>
        <label>1</label>
    </ligand>
</feature>
<dbReference type="SUPFAM" id="SSF51338">
    <property type="entry name" value="Composite domain of metallo-dependent hydrolases"/>
    <property type="match status" value="1"/>
</dbReference>
<comment type="catalytic activity">
    <reaction evidence="5 6">
        <text>urea + 2 H2O + H(+) = hydrogencarbonate + 2 NH4(+)</text>
        <dbReference type="Rhea" id="RHEA:20557"/>
        <dbReference type="ChEBI" id="CHEBI:15377"/>
        <dbReference type="ChEBI" id="CHEBI:15378"/>
        <dbReference type="ChEBI" id="CHEBI:16199"/>
        <dbReference type="ChEBI" id="CHEBI:17544"/>
        <dbReference type="ChEBI" id="CHEBI:28938"/>
        <dbReference type="EC" id="3.5.1.5"/>
    </reaction>
</comment>
<dbReference type="EMBL" id="SMKV01000040">
    <property type="protein sequence ID" value="TDC88694.1"/>
    <property type="molecule type" value="Genomic_DNA"/>
</dbReference>
<evidence type="ECO:0000256" key="11">
    <source>
        <dbReference type="RuleBase" id="RU004158"/>
    </source>
</evidence>
<keyword evidence="6 10" id="KW-0963">Cytoplasm</keyword>
<comment type="PTM">
    <text evidence="7">Carbamylation allows a single lysine to coordinate two nickel ions.</text>
</comment>
<feature type="binding site" evidence="6 8">
    <location>
        <position position="136"/>
    </location>
    <ligand>
        <name>Ni(2+)</name>
        <dbReference type="ChEBI" id="CHEBI:49786"/>
        <label>1</label>
    </ligand>
</feature>
<comment type="cofactor">
    <cofactor evidence="6 8">
        <name>Ni cation</name>
        <dbReference type="ChEBI" id="CHEBI:25516"/>
    </cofactor>
    <text evidence="6 8">Binds 2 nickel ions per subunit.</text>
</comment>
<evidence type="ECO:0000256" key="5">
    <source>
        <dbReference type="ARBA" id="ARBA00047778"/>
    </source>
</evidence>
<evidence type="ECO:0000259" key="12">
    <source>
        <dbReference type="PROSITE" id="PS51368"/>
    </source>
</evidence>
<dbReference type="InterPro" id="IPR005848">
    <property type="entry name" value="Urease_asu"/>
</dbReference>
<dbReference type="GO" id="GO:0016151">
    <property type="term" value="F:nickel cation binding"/>
    <property type="evidence" value="ECO:0007669"/>
    <property type="project" value="UniProtKB-UniRule"/>
</dbReference>
<feature type="binding site" evidence="6 8">
    <location>
        <position position="138"/>
    </location>
    <ligand>
        <name>Ni(2+)</name>
        <dbReference type="ChEBI" id="CHEBI:49786"/>
        <label>1</label>
    </ligand>
</feature>
<accession>A0A4R4UI91</accession>
<dbReference type="Pfam" id="PF00449">
    <property type="entry name" value="Urease_alpha"/>
    <property type="match status" value="1"/>
</dbReference>
<dbReference type="Gene3D" id="3.20.20.140">
    <property type="entry name" value="Metal-dependent hydrolases"/>
    <property type="match status" value="1"/>
</dbReference>
<dbReference type="Pfam" id="PF01979">
    <property type="entry name" value="Amidohydro_1"/>
    <property type="match status" value="1"/>
</dbReference>
<evidence type="ECO:0000256" key="8">
    <source>
        <dbReference type="PIRSR" id="PIRSR611612-51"/>
    </source>
</evidence>
<comment type="PTM">
    <text evidence="6">Carboxylation allows a single lysine to coordinate two nickel ions.</text>
</comment>
<dbReference type="InterPro" id="IPR017951">
    <property type="entry name" value="Urease_asu_c"/>
</dbReference>
<dbReference type="EC" id="3.5.1.5" evidence="6"/>
<dbReference type="HAMAP" id="MF_01953">
    <property type="entry name" value="Urease_alpha"/>
    <property type="match status" value="1"/>
</dbReference>
<dbReference type="PANTHER" id="PTHR43440:SF1">
    <property type="entry name" value="UREASE"/>
    <property type="match status" value="1"/>
</dbReference>
<evidence type="ECO:0000256" key="7">
    <source>
        <dbReference type="PIRSR" id="PIRSR611612-50"/>
    </source>
</evidence>
<gene>
    <name evidence="6" type="primary">ureC</name>
    <name evidence="13" type="ORF">E1161_23280</name>
</gene>
<protein>
    <recommendedName>
        <fullName evidence="6">Urease subunit alpha</fullName>
        <ecNumber evidence="6">3.5.1.5</ecNumber>
    </recommendedName>
    <alternativeName>
        <fullName evidence="6">Urea amidohydrolase subunit alpha</fullName>
    </alternativeName>
</protein>
<evidence type="ECO:0000256" key="2">
    <source>
        <dbReference type="ARBA" id="ARBA00022596"/>
    </source>
</evidence>
<keyword evidence="4 6" id="KW-0378">Hydrolase</keyword>
<proteinExistence type="inferred from homology"/>
<dbReference type="Gene3D" id="2.30.40.10">
    <property type="entry name" value="Urease, subunit C, domain 1"/>
    <property type="match status" value="1"/>
</dbReference>
<dbReference type="SUPFAM" id="SSF51556">
    <property type="entry name" value="Metallo-dependent hydrolases"/>
    <property type="match status" value="1"/>
</dbReference>
<dbReference type="RefSeq" id="WP_132626768.1">
    <property type="nucleotide sequence ID" value="NZ_SMKV01000040.1"/>
</dbReference>
<evidence type="ECO:0000256" key="1">
    <source>
        <dbReference type="ARBA" id="ARBA00004897"/>
    </source>
</evidence>
<feature type="active site" description="Proton donor" evidence="6 9">
    <location>
        <position position="316"/>
    </location>
</feature>
<comment type="pathway">
    <text evidence="1 6">Nitrogen metabolism; urea degradation; CO(2) and NH(3) from urea (urease route): step 1/1.</text>
</comment>
<dbReference type="PROSITE" id="PS51368">
    <property type="entry name" value="UREASE_3"/>
    <property type="match status" value="1"/>
</dbReference>
<evidence type="ECO:0000256" key="9">
    <source>
        <dbReference type="PIRSR" id="PIRSR611612-52"/>
    </source>
</evidence>
<name>A0A4R4UI91_9PSEU</name>
<reference evidence="13 14" key="1">
    <citation type="submission" date="2019-03" db="EMBL/GenBank/DDBJ databases">
        <title>Draft genome sequences of novel Actinobacteria.</title>
        <authorList>
            <person name="Sahin N."/>
            <person name="Ay H."/>
            <person name="Saygin H."/>
        </authorList>
    </citation>
    <scope>NUCLEOTIDE SEQUENCE [LARGE SCALE GENOMIC DNA]</scope>
    <source>
        <strain evidence="13 14">16K404</strain>
    </source>
</reference>
<feature type="binding site" description="via carbamate group" evidence="6 8">
    <location>
        <position position="215"/>
    </location>
    <ligand>
        <name>Ni(2+)</name>
        <dbReference type="ChEBI" id="CHEBI:49786"/>
        <label>2</label>
    </ligand>
</feature>
<evidence type="ECO:0000256" key="3">
    <source>
        <dbReference type="ARBA" id="ARBA00022723"/>
    </source>
</evidence>
<dbReference type="GO" id="GO:0043419">
    <property type="term" value="P:urea catabolic process"/>
    <property type="evidence" value="ECO:0007669"/>
    <property type="project" value="UniProtKB-UniRule"/>
</dbReference>
<dbReference type="Proteomes" id="UP000294744">
    <property type="component" value="Unassembled WGS sequence"/>
</dbReference>
<keyword evidence="3 6" id="KW-0479">Metal-binding</keyword>
<keyword evidence="14" id="KW-1185">Reference proteome</keyword>
<feature type="binding site" evidence="6 10">
    <location>
        <position position="217"/>
    </location>
    <ligand>
        <name>substrate</name>
    </ligand>
</feature>
<dbReference type="NCBIfam" id="NF009686">
    <property type="entry name" value="PRK13207.1"/>
    <property type="match status" value="1"/>
</dbReference>
<dbReference type="GO" id="GO:0005737">
    <property type="term" value="C:cytoplasm"/>
    <property type="evidence" value="ECO:0007669"/>
    <property type="project" value="UniProtKB-SubCell"/>
</dbReference>
<sequence length="557" mass="58233">MTSLSRERYAALYGPTTGDLVRLADTDLWVRVEDDDTEPGEEMLGGCAKTARDGLLVAPKAGRDSALDMVVLGVLLLDPVLGVRKTNIGIKGGRVVGVGRAGNPEAGDGVELVVDSHTAMITGDGLIATPGVVDSHVHLSSPEVVPAALAAGVTSLVGMGMGGVWDVGANPAHNLHSMIEAWRDVPINVAFLARGSSSSNDLLERAVLSGAGGFKIHEDWGATPHIVDTCLGVADQADLPVALHTDTLNESGFLADTLDATRGRTVHAYHVEGGGGHPDLLEVVSSPHVLTSSTTPTLPLTRATVAELFPMTMTVHKGHSMVDSDKSIAGSRVREHGIAAENALHDSGAISIVNSDSMGMGRIAETARRTWQLAHVQAALAGEAGPEHADNERVLRYLAKITLNPAIAHGMAHEVGSLLPGRLADIVLWQPAWFGAEPDLVIKSGFVAWGASGSGSGSTRLTQPRVMRPFFGGLGAAPRRLSTVFVADAADRALLPSGPNYASVRDSRGLTRADMVRNTATPRVEVPREPGPVSVDGAEIDVHRAATLPLTRTHHLG</sequence>
<keyword evidence="2 6" id="KW-0533">Nickel</keyword>
<dbReference type="InterPro" id="IPR011612">
    <property type="entry name" value="Urease_alpha_N_dom"/>
</dbReference>
<evidence type="ECO:0000256" key="10">
    <source>
        <dbReference type="PROSITE-ProRule" id="PRU00700"/>
    </source>
</evidence>
<evidence type="ECO:0000256" key="4">
    <source>
        <dbReference type="ARBA" id="ARBA00022801"/>
    </source>
</evidence>
<comment type="subcellular location">
    <subcellularLocation>
        <location evidence="6 10">Cytoplasm</location>
    </subcellularLocation>
</comment>
<dbReference type="PANTHER" id="PTHR43440">
    <property type="entry name" value="UREASE"/>
    <property type="match status" value="1"/>
</dbReference>
<dbReference type="PRINTS" id="PR01752">
    <property type="entry name" value="UREASE"/>
</dbReference>
<comment type="subunit">
    <text evidence="6">Heterotrimer of UreA (gamma), UreB (beta) and UreC (alpha) subunits. Three heterotrimers associate to form the active enzyme.</text>
</comment>
<comment type="caution">
    <text evidence="13">The sequence shown here is derived from an EMBL/GenBank/DDBJ whole genome shotgun (WGS) entry which is preliminary data.</text>
</comment>
<dbReference type="InterPro" id="IPR006680">
    <property type="entry name" value="Amidohydro-rel"/>
</dbReference>
<dbReference type="InterPro" id="IPR032466">
    <property type="entry name" value="Metal_Hydrolase"/>
</dbReference>
<feature type="domain" description="Urease" evidence="12">
    <location>
        <begin position="131"/>
        <end position="557"/>
    </location>
</feature>
<evidence type="ECO:0000313" key="14">
    <source>
        <dbReference type="Proteomes" id="UP000294744"/>
    </source>
</evidence>
<feature type="binding site" evidence="6 8">
    <location>
        <position position="270"/>
    </location>
    <ligand>
        <name>Ni(2+)</name>
        <dbReference type="ChEBI" id="CHEBI:49786"/>
        <label>2</label>
    </ligand>
</feature>
<organism evidence="13 14">
    <name type="scientific">Saccharopolyspora aridisoli</name>
    <dbReference type="NCBI Taxonomy" id="2530385"/>
    <lineage>
        <taxon>Bacteria</taxon>
        <taxon>Bacillati</taxon>
        <taxon>Actinomycetota</taxon>
        <taxon>Actinomycetes</taxon>
        <taxon>Pseudonocardiales</taxon>
        <taxon>Pseudonocardiaceae</taxon>
        <taxon>Saccharopolyspora</taxon>
    </lineage>
</organism>
<dbReference type="InterPro" id="IPR050112">
    <property type="entry name" value="Urease_alpha_subunit"/>
</dbReference>
<feature type="binding site" description="via carbamate group" evidence="6 8">
    <location>
        <position position="215"/>
    </location>
    <ligand>
        <name>Ni(2+)</name>
        <dbReference type="ChEBI" id="CHEBI:49786"/>
        <label>1</label>
    </ligand>
</feature>
<dbReference type="UniPathway" id="UPA00258">
    <property type="reaction ID" value="UER00370"/>
</dbReference>
<evidence type="ECO:0000313" key="13">
    <source>
        <dbReference type="EMBL" id="TDC88694.1"/>
    </source>
</evidence>
<dbReference type="OrthoDB" id="9802793at2"/>
<feature type="modified residue" description="N6-carboxylysine" evidence="6 7">
    <location>
        <position position="215"/>
    </location>
</feature>
<dbReference type="InterPro" id="IPR011059">
    <property type="entry name" value="Metal-dep_hydrolase_composite"/>
</dbReference>
<evidence type="ECO:0000256" key="6">
    <source>
        <dbReference type="HAMAP-Rule" id="MF_01953"/>
    </source>
</evidence>